<evidence type="ECO:0000256" key="8">
    <source>
        <dbReference type="ARBA" id="ARBA00022840"/>
    </source>
</evidence>
<name>A0A2W5QY77_ANCNO</name>
<keyword evidence="6" id="KW-0479">Metal-binding</keyword>
<evidence type="ECO:0000256" key="7">
    <source>
        <dbReference type="ARBA" id="ARBA00022741"/>
    </source>
</evidence>
<keyword evidence="8" id="KW-0067">ATP-binding</keyword>
<dbReference type="InterPro" id="IPR002575">
    <property type="entry name" value="Aminoglycoside_PTrfase"/>
</dbReference>
<dbReference type="Proteomes" id="UP000248887">
    <property type="component" value="Unassembled WGS sequence"/>
</dbReference>
<dbReference type="Gene3D" id="3.30.200.20">
    <property type="entry name" value="Phosphorylase Kinase, domain 1"/>
    <property type="match status" value="1"/>
</dbReference>
<dbReference type="InterPro" id="IPR011009">
    <property type="entry name" value="Kinase-like_dom_sf"/>
</dbReference>
<dbReference type="InterPro" id="IPR027417">
    <property type="entry name" value="P-loop_NTPase"/>
</dbReference>
<comment type="caution">
    <text evidence="13">The sequence shown here is derived from an EMBL/GenBank/DDBJ whole genome shotgun (WGS) entry which is preliminary data.</text>
</comment>
<organism evidence="13 14">
    <name type="scientific">Ancylobacter novellus</name>
    <name type="common">Thiobacillus novellus</name>
    <dbReference type="NCBI Taxonomy" id="921"/>
    <lineage>
        <taxon>Bacteria</taxon>
        <taxon>Pseudomonadati</taxon>
        <taxon>Pseudomonadota</taxon>
        <taxon>Alphaproteobacteria</taxon>
        <taxon>Hyphomicrobiales</taxon>
        <taxon>Xanthobacteraceae</taxon>
        <taxon>Ancylobacter</taxon>
    </lineage>
</organism>
<dbReference type="GO" id="GO:0005737">
    <property type="term" value="C:cytoplasm"/>
    <property type="evidence" value="ECO:0007669"/>
    <property type="project" value="UniProtKB-SubCell"/>
</dbReference>
<feature type="domain" description="Aminoglycoside phosphotransferase" evidence="12">
    <location>
        <begin position="188"/>
        <end position="442"/>
    </location>
</feature>
<evidence type="ECO:0000256" key="2">
    <source>
        <dbReference type="ARBA" id="ARBA00007599"/>
    </source>
</evidence>
<evidence type="ECO:0000259" key="12">
    <source>
        <dbReference type="Pfam" id="PF01636"/>
    </source>
</evidence>
<dbReference type="NCBIfam" id="TIGR00150">
    <property type="entry name" value="T6A_YjeE"/>
    <property type="match status" value="1"/>
</dbReference>
<evidence type="ECO:0000256" key="1">
    <source>
        <dbReference type="ARBA" id="ARBA00004496"/>
    </source>
</evidence>
<dbReference type="PANTHER" id="PTHR33540:SF2">
    <property type="entry name" value="TRNA THREONYLCARBAMOYLADENOSINE BIOSYNTHESIS PROTEIN TSAE"/>
    <property type="match status" value="1"/>
</dbReference>
<keyword evidence="4" id="KW-0963">Cytoplasm</keyword>
<dbReference type="PRINTS" id="PR01217">
    <property type="entry name" value="PRICHEXTENSN"/>
</dbReference>
<dbReference type="Pfam" id="PF02367">
    <property type="entry name" value="TsaE"/>
    <property type="match status" value="1"/>
</dbReference>
<evidence type="ECO:0000256" key="11">
    <source>
        <dbReference type="SAM" id="MobiDB-lite"/>
    </source>
</evidence>
<evidence type="ECO:0000313" key="13">
    <source>
        <dbReference type="EMBL" id="PZQ82146.1"/>
    </source>
</evidence>
<dbReference type="Gene3D" id="3.90.1200.10">
    <property type="match status" value="1"/>
</dbReference>
<comment type="similarity">
    <text evidence="2">Belongs to the TsaE family.</text>
</comment>
<evidence type="ECO:0000313" key="14">
    <source>
        <dbReference type="Proteomes" id="UP000248887"/>
    </source>
</evidence>
<feature type="compositionally biased region" description="Low complexity" evidence="11">
    <location>
        <begin position="575"/>
        <end position="597"/>
    </location>
</feature>
<dbReference type="AlphaFoldDB" id="A0A2W5QY77"/>
<sequence length="632" mass="68791">MVEMRTSATAPQVAHWDVLLPDEEATGRLAMDLAAMLVAGDVVALTGDLGAGKSTLARALIRELAQDPMLEVPSPTFTLMQTYDLPRHRVVHADLYRLGDASELDELGWADQTDGAVTLVEWPERAGEGVLQANRLDVSITIPPEAPETRRRVRLLAYGRLALALQRMKAIRSLIDVAGFGPARRQHLQGDASTRTYERLIGSRRNAVLMNAPRRPDGPPVRDGKPYSAIAHIAEDVKPFVALARGLKARGFSAPTIYAADLDAGLLVMEDLGEEGVLTENPRAPIPERYEVATDVLAALHELDLPDTLTVSPEIDYRLPGYDIDALLIETELLLDWYLPHRGVPSVPALPRATFRRLWTQALAPSLAQKPVWVLRDYHSPNLIWMAERDGLEQIGLLDFQDAVMGPAAYDLVSLTQDARVDVPEDLELALLGRYIKARREADPAFDMRAFAASYAVMGAQRATKILGIFARLNHRDGKPGYLRHIPRIWTYLQRCLAFTDLGPLKEWFDAHVPAPDGPIPPTLLARMAGPAEPPRASFVPPPRLPEEPRPVPPPVPPRLPETPLPETRAEPVVSPASEAATPSAPAGDAPVPLDPALSPPPEAQVPDAPSAEAPVPDDPTNPPASPSPAAQ</sequence>
<dbReference type="GO" id="GO:0005524">
    <property type="term" value="F:ATP binding"/>
    <property type="evidence" value="ECO:0007669"/>
    <property type="project" value="UniProtKB-KW"/>
</dbReference>
<keyword evidence="5" id="KW-0819">tRNA processing</keyword>
<dbReference type="GO" id="GO:0046872">
    <property type="term" value="F:metal ion binding"/>
    <property type="evidence" value="ECO:0007669"/>
    <property type="project" value="UniProtKB-KW"/>
</dbReference>
<evidence type="ECO:0000256" key="3">
    <source>
        <dbReference type="ARBA" id="ARBA00019010"/>
    </source>
</evidence>
<dbReference type="EMBL" id="QFQD01000035">
    <property type="protein sequence ID" value="PZQ82146.1"/>
    <property type="molecule type" value="Genomic_DNA"/>
</dbReference>
<comment type="subcellular location">
    <subcellularLocation>
        <location evidence="1">Cytoplasm</location>
    </subcellularLocation>
</comment>
<gene>
    <name evidence="13" type="ORF">DI549_12320</name>
</gene>
<protein>
    <recommendedName>
        <fullName evidence="3">tRNA threonylcarbamoyladenosine biosynthesis protein TsaE</fullName>
    </recommendedName>
    <alternativeName>
        <fullName evidence="10">t(6)A37 threonylcarbamoyladenosine biosynthesis protein TsaE</fullName>
    </alternativeName>
</protein>
<keyword evidence="7" id="KW-0547">Nucleotide-binding</keyword>
<dbReference type="PANTHER" id="PTHR33540">
    <property type="entry name" value="TRNA THREONYLCARBAMOYLADENOSINE BIOSYNTHESIS PROTEIN TSAE"/>
    <property type="match status" value="1"/>
</dbReference>
<evidence type="ECO:0000256" key="9">
    <source>
        <dbReference type="ARBA" id="ARBA00022842"/>
    </source>
</evidence>
<evidence type="ECO:0000256" key="6">
    <source>
        <dbReference type="ARBA" id="ARBA00022723"/>
    </source>
</evidence>
<feature type="region of interest" description="Disordered" evidence="11">
    <location>
        <begin position="522"/>
        <end position="632"/>
    </location>
</feature>
<evidence type="ECO:0000256" key="5">
    <source>
        <dbReference type="ARBA" id="ARBA00022694"/>
    </source>
</evidence>
<dbReference type="Pfam" id="PF01636">
    <property type="entry name" value="APH"/>
    <property type="match status" value="1"/>
</dbReference>
<keyword evidence="13" id="KW-0808">Transferase</keyword>
<dbReference type="SUPFAM" id="SSF56112">
    <property type="entry name" value="Protein kinase-like (PK-like)"/>
    <property type="match status" value="1"/>
</dbReference>
<dbReference type="SUPFAM" id="SSF52540">
    <property type="entry name" value="P-loop containing nucleoside triphosphate hydrolases"/>
    <property type="match status" value="1"/>
</dbReference>
<dbReference type="GO" id="GO:0016740">
    <property type="term" value="F:transferase activity"/>
    <property type="evidence" value="ECO:0007669"/>
    <property type="project" value="UniProtKB-KW"/>
</dbReference>
<keyword evidence="9" id="KW-0460">Magnesium</keyword>
<feature type="compositionally biased region" description="Pro residues" evidence="11">
    <location>
        <begin position="551"/>
        <end position="564"/>
    </location>
</feature>
<evidence type="ECO:0000256" key="4">
    <source>
        <dbReference type="ARBA" id="ARBA00022490"/>
    </source>
</evidence>
<dbReference type="Gene3D" id="3.40.50.300">
    <property type="entry name" value="P-loop containing nucleotide triphosphate hydrolases"/>
    <property type="match status" value="1"/>
</dbReference>
<feature type="compositionally biased region" description="Pro residues" evidence="11">
    <location>
        <begin position="617"/>
        <end position="632"/>
    </location>
</feature>
<accession>A0A2W5QY77</accession>
<dbReference type="InterPro" id="IPR003442">
    <property type="entry name" value="T6A_TsaE"/>
</dbReference>
<evidence type="ECO:0000256" key="10">
    <source>
        <dbReference type="ARBA" id="ARBA00032441"/>
    </source>
</evidence>
<dbReference type="GO" id="GO:0002949">
    <property type="term" value="P:tRNA threonylcarbamoyladenosine modification"/>
    <property type="evidence" value="ECO:0007669"/>
    <property type="project" value="InterPro"/>
</dbReference>
<proteinExistence type="inferred from homology"/>
<reference evidence="13 14" key="1">
    <citation type="submission" date="2017-08" db="EMBL/GenBank/DDBJ databases">
        <title>Infants hospitalized years apart are colonized by the same room-sourced microbial strains.</title>
        <authorList>
            <person name="Brooks B."/>
            <person name="Olm M.R."/>
            <person name="Firek B.A."/>
            <person name="Baker R."/>
            <person name="Thomas B.C."/>
            <person name="Morowitz M.J."/>
            <person name="Banfield J.F."/>
        </authorList>
    </citation>
    <scope>NUCLEOTIDE SEQUENCE [LARGE SCALE GENOMIC DNA]</scope>
    <source>
        <strain evidence="13">S2_005_001_R2_27</strain>
    </source>
</reference>